<evidence type="ECO:0000256" key="1">
    <source>
        <dbReference type="SAM" id="Phobius"/>
    </source>
</evidence>
<dbReference type="Proteomes" id="UP000010412">
    <property type="component" value="Unassembled WGS sequence"/>
</dbReference>
<organism evidence="2 3">
    <name type="scientific">Veillonella atypica KON</name>
    <dbReference type="NCBI Taxonomy" id="1128111"/>
    <lineage>
        <taxon>Bacteria</taxon>
        <taxon>Bacillati</taxon>
        <taxon>Bacillota</taxon>
        <taxon>Negativicutes</taxon>
        <taxon>Veillonellales</taxon>
        <taxon>Veillonellaceae</taxon>
        <taxon>Veillonella</taxon>
    </lineage>
</organism>
<keyword evidence="3" id="KW-1185">Reference proteome</keyword>
<keyword evidence="1" id="KW-1133">Transmembrane helix</keyword>
<feature type="transmembrane region" description="Helical" evidence="1">
    <location>
        <begin position="370"/>
        <end position="388"/>
    </location>
</feature>
<keyword evidence="1" id="KW-0472">Membrane</keyword>
<reference evidence="2 3" key="1">
    <citation type="submission" date="2012-05" db="EMBL/GenBank/DDBJ databases">
        <authorList>
            <person name="Weinstock G."/>
            <person name="Sodergren E."/>
            <person name="Lobos E.A."/>
            <person name="Fulton L."/>
            <person name="Fulton R."/>
            <person name="Courtney L."/>
            <person name="Fronick C."/>
            <person name="O'Laughlin M."/>
            <person name="Godfrey J."/>
            <person name="Wilson R.M."/>
            <person name="Miner T."/>
            <person name="Farmer C."/>
            <person name="Delehaunty K."/>
            <person name="Cordes M."/>
            <person name="Minx P."/>
            <person name="Tomlinson C."/>
            <person name="Chen J."/>
            <person name="Wollam A."/>
            <person name="Pepin K.H."/>
            <person name="Bhonagiri V."/>
            <person name="Zhang X."/>
            <person name="Suruliraj S."/>
            <person name="Warren W."/>
            <person name="Mitreva M."/>
            <person name="Mardis E.R."/>
            <person name="Wilson R.K."/>
        </authorList>
    </citation>
    <scope>NUCLEOTIDE SEQUENCE [LARGE SCALE GENOMIC DNA]</scope>
    <source>
        <strain evidence="2 3">KON</strain>
    </source>
</reference>
<evidence type="ECO:0000313" key="3">
    <source>
        <dbReference type="Proteomes" id="UP000010412"/>
    </source>
</evidence>
<protein>
    <submittedName>
        <fullName evidence="2">Uncharacterized protein</fullName>
    </submittedName>
</protein>
<dbReference type="RefSeq" id="WP_005383138.1">
    <property type="nucleotide sequence ID" value="NZ_KB291581.1"/>
</dbReference>
<sequence length="389" mass="45114">MTKIFTKLRSLVDDALNERSPIIEQDTTLMAAPVERELFDHRILYIEEDMVNRMLRAAFRNHWLIYSVTFEFEPNNQVFLSIITKWGNVINVEFTIEDVWFDDYSSSFAIKLDTANIDTGGFILNSILHLLGNWCLSLFGIFFNPIAIGRLGSTVRFEKKGILQFDLVPNSRIKKFIPLPERHVGSTGPVLLGNPKTGQSVLQLDYYAFHDPVDTFTVPDVPTRTSWVKSIDIAAVLLLPIGVWITFIILHHYLPTETLEFSFSTYFLISLGIFIISFLVMNIPRYVYMYVDSRKQWQSAFVHNNIKIQLRKLHRRIFMQQASLSTDCDECVASQSQERIKQLLLQIRDKRFLANRLKIADDDRARKQKVKFIIAYIGCTLIELMLLMN</sequence>
<proteinExistence type="predicted"/>
<name>A0ABP2SRL1_9FIRM</name>
<feature type="transmembrane region" description="Helical" evidence="1">
    <location>
        <begin position="266"/>
        <end position="288"/>
    </location>
</feature>
<accession>A0ABP2SRL1</accession>
<comment type="caution">
    <text evidence="2">The sequence shown here is derived from an EMBL/GenBank/DDBJ whole genome shotgun (WGS) entry which is preliminary data.</text>
</comment>
<dbReference type="EMBL" id="AMEX01000025">
    <property type="protein sequence ID" value="EKY19014.1"/>
    <property type="molecule type" value="Genomic_DNA"/>
</dbReference>
<gene>
    <name evidence="2" type="ORF">HMPREF0870_01299</name>
</gene>
<keyword evidence="1" id="KW-0812">Transmembrane</keyword>
<feature type="transmembrane region" description="Helical" evidence="1">
    <location>
        <begin position="233"/>
        <end position="254"/>
    </location>
</feature>
<evidence type="ECO:0000313" key="2">
    <source>
        <dbReference type="EMBL" id="EKY19014.1"/>
    </source>
</evidence>